<dbReference type="InterPro" id="IPR021810">
    <property type="entry name" value="T1RH-like_C"/>
</dbReference>
<evidence type="ECO:0000313" key="3">
    <source>
        <dbReference type="Proteomes" id="UP000182429"/>
    </source>
</evidence>
<gene>
    <name evidence="2" type="ORF">SAMN04487759_10590</name>
</gene>
<dbReference type="Proteomes" id="UP000182429">
    <property type="component" value="Unassembled WGS sequence"/>
</dbReference>
<accession>A0A1H2RDP9</accession>
<organism evidence="2 3">
    <name type="scientific">Kandleria vitulina</name>
    <dbReference type="NCBI Taxonomy" id="1630"/>
    <lineage>
        <taxon>Bacteria</taxon>
        <taxon>Bacillati</taxon>
        <taxon>Bacillota</taxon>
        <taxon>Erysipelotrichia</taxon>
        <taxon>Erysipelotrichales</taxon>
        <taxon>Coprobacillaceae</taxon>
        <taxon>Kandleria</taxon>
    </lineage>
</organism>
<feature type="domain" description="Type I restriction enzyme HindI endonuclease subunit-like C-terminal" evidence="1">
    <location>
        <begin position="1"/>
        <end position="34"/>
    </location>
</feature>
<evidence type="ECO:0000313" key="2">
    <source>
        <dbReference type="EMBL" id="SDW17537.1"/>
    </source>
</evidence>
<proteinExistence type="predicted"/>
<reference evidence="2 3" key="1">
    <citation type="submission" date="2016-10" db="EMBL/GenBank/DDBJ databases">
        <authorList>
            <person name="de Groot N.N."/>
        </authorList>
    </citation>
    <scope>NUCLEOTIDE SEQUENCE [LARGE SCALE GENOMIC DNA]</scope>
    <source>
        <strain evidence="2 3">S3b</strain>
    </source>
</reference>
<dbReference type="EMBL" id="FNNF01000005">
    <property type="protein sequence ID" value="SDW17537.1"/>
    <property type="molecule type" value="Genomic_DNA"/>
</dbReference>
<dbReference type="AlphaFoldDB" id="A0A1H2RDP9"/>
<protein>
    <recommendedName>
        <fullName evidence="1">Type I restriction enzyme HindI endonuclease subunit-like C-terminal domain-containing protein</fullName>
    </recommendedName>
</protein>
<name>A0A1H2RDP9_9FIRM</name>
<evidence type="ECO:0000259" key="1">
    <source>
        <dbReference type="Pfam" id="PF11867"/>
    </source>
</evidence>
<sequence>MRRMIKRLLKKYYYPPEETTDALETVISQCELWTDNVMYVNDVY</sequence>
<dbReference type="Pfam" id="PF11867">
    <property type="entry name" value="T1RH-like_C"/>
    <property type="match status" value="1"/>
</dbReference>